<comment type="similarity">
    <text evidence="1">Belongs to the UPF0177 family.</text>
</comment>
<keyword evidence="4" id="KW-0645">Protease</keyword>
<dbReference type="Pfam" id="PF02517">
    <property type="entry name" value="Rce1-like"/>
    <property type="match status" value="1"/>
</dbReference>
<keyword evidence="4" id="KW-0378">Hydrolase</keyword>
<dbReference type="RefSeq" id="WP_126404141.1">
    <property type="nucleotide sequence ID" value="NZ_LR134266.1"/>
</dbReference>
<dbReference type="Proteomes" id="UP000270025">
    <property type="component" value="Chromosome"/>
</dbReference>
<dbReference type="GO" id="GO:0004175">
    <property type="term" value="F:endopeptidase activity"/>
    <property type="evidence" value="ECO:0007669"/>
    <property type="project" value="UniProtKB-ARBA"/>
</dbReference>
<reference evidence="4 5" key="1">
    <citation type="submission" date="2018-12" db="EMBL/GenBank/DDBJ databases">
        <authorList>
            <consortium name="Pathogen Informatics"/>
        </authorList>
    </citation>
    <scope>NUCLEOTIDE SEQUENCE [LARGE SCALE GENOMIC DNA]</scope>
    <source>
        <strain evidence="4 5">NCTC3166</strain>
    </source>
</reference>
<gene>
    <name evidence="4" type="ORF">NCTC3166_00911</name>
</gene>
<dbReference type="InterPro" id="IPR052710">
    <property type="entry name" value="CAAX_protease"/>
</dbReference>
<evidence type="ECO:0000256" key="2">
    <source>
        <dbReference type="SAM" id="Phobius"/>
    </source>
</evidence>
<feature type="transmembrane region" description="Helical" evidence="2">
    <location>
        <begin position="179"/>
        <end position="197"/>
    </location>
</feature>
<dbReference type="PANTHER" id="PTHR36435:SF1">
    <property type="entry name" value="CAAX AMINO TERMINAL PROTEASE FAMILY PROTEIN"/>
    <property type="match status" value="1"/>
</dbReference>
<dbReference type="KEGG" id="svf:NCTC3166_00911"/>
<evidence type="ECO:0000313" key="5">
    <source>
        <dbReference type="Proteomes" id="UP000270025"/>
    </source>
</evidence>
<feature type="transmembrane region" description="Helical" evidence="2">
    <location>
        <begin position="203"/>
        <end position="230"/>
    </location>
</feature>
<protein>
    <submittedName>
        <fullName evidence="4">CAAX amino protease</fullName>
    </submittedName>
</protein>
<dbReference type="AlphaFoldDB" id="A0A3S4LA95"/>
<feature type="transmembrane region" description="Helical" evidence="2">
    <location>
        <begin position="250"/>
        <end position="272"/>
    </location>
</feature>
<dbReference type="EMBL" id="LR134266">
    <property type="protein sequence ID" value="VED67096.1"/>
    <property type="molecule type" value="Genomic_DNA"/>
</dbReference>
<sequence length="319" mass="36437">MKQFNRFIDPKKDLGSFSGMVCLYLLVMVFVSIISTFAITLFMFGRYGLEMAEKQEEVASIINGNGISYLISVSIGVLLFALYRQGSLFKGDVRQKGRKMTWQTFLVFIAFLGFAQLASSALSQLLDHMMETLGFFKPQEDMSEQLSQSWSLLLYATLIGPITEELVFRAAGLRALEKYGKVFAIVMTALAFGMFHANFDQLFFATIIGFGFGYLTFEYSIWWAIFYHIFNNLVLSQGLHYLGTHVSMNVAEWVQILVFLGGTIAFTIVLILKRKAIFYYIQENRPAPGVFQRSMYSFWFWVLVLGTTLMSLLPYLRGY</sequence>
<feature type="domain" description="CAAX prenyl protease 2/Lysostaphin resistance protein A-like" evidence="3">
    <location>
        <begin position="148"/>
        <end position="234"/>
    </location>
</feature>
<feature type="transmembrane region" description="Helical" evidence="2">
    <location>
        <begin position="21"/>
        <end position="44"/>
    </location>
</feature>
<evidence type="ECO:0000259" key="3">
    <source>
        <dbReference type="Pfam" id="PF02517"/>
    </source>
</evidence>
<keyword evidence="2" id="KW-0472">Membrane</keyword>
<accession>A0A3S4LA95</accession>
<name>A0A3S4LA95_9STRE</name>
<dbReference type="GO" id="GO:0080120">
    <property type="term" value="P:CAAX-box protein maturation"/>
    <property type="evidence" value="ECO:0007669"/>
    <property type="project" value="UniProtKB-ARBA"/>
</dbReference>
<evidence type="ECO:0000256" key="1">
    <source>
        <dbReference type="ARBA" id="ARBA00009067"/>
    </source>
</evidence>
<dbReference type="GO" id="GO:0006508">
    <property type="term" value="P:proteolysis"/>
    <property type="evidence" value="ECO:0007669"/>
    <property type="project" value="UniProtKB-KW"/>
</dbReference>
<keyword evidence="5" id="KW-1185">Reference proteome</keyword>
<keyword evidence="2" id="KW-0812">Transmembrane</keyword>
<dbReference type="PANTHER" id="PTHR36435">
    <property type="entry name" value="SLR1288 PROTEIN"/>
    <property type="match status" value="1"/>
</dbReference>
<proteinExistence type="inferred from homology"/>
<feature type="transmembrane region" description="Helical" evidence="2">
    <location>
        <begin position="64"/>
        <end position="83"/>
    </location>
</feature>
<feature type="transmembrane region" description="Helical" evidence="2">
    <location>
        <begin position="298"/>
        <end position="316"/>
    </location>
</feature>
<evidence type="ECO:0000313" key="4">
    <source>
        <dbReference type="EMBL" id="VED67096.1"/>
    </source>
</evidence>
<organism evidence="4 5">
    <name type="scientific">Streptococcus viridans</name>
    <dbReference type="NCBI Taxonomy" id="78535"/>
    <lineage>
        <taxon>Bacteria</taxon>
        <taxon>Bacillati</taxon>
        <taxon>Bacillota</taxon>
        <taxon>Bacilli</taxon>
        <taxon>Lactobacillales</taxon>
        <taxon>Streptococcaceae</taxon>
        <taxon>Streptococcus</taxon>
    </lineage>
</organism>
<dbReference type="InterPro" id="IPR003675">
    <property type="entry name" value="Rce1/LyrA-like_dom"/>
</dbReference>
<keyword evidence="2" id="KW-1133">Transmembrane helix</keyword>
<feature type="transmembrane region" description="Helical" evidence="2">
    <location>
        <begin position="104"/>
        <end position="126"/>
    </location>
</feature>